<dbReference type="AlphaFoldDB" id="A0AAN6GHY5"/>
<feature type="compositionally biased region" description="Polar residues" evidence="5">
    <location>
        <begin position="208"/>
        <end position="239"/>
    </location>
</feature>
<dbReference type="Gene3D" id="3.40.630.20">
    <property type="entry name" value="Peptidase C15, pyroglutamyl peptidase I-like"/>
    <property type="match status" value="2"/>
</dbReference>
<name>A0AAN6GHY5_9BASI</name>
<dbReference type="PANTHER" id="PTHR23402:SF1">
    <property type="entry name" value="PYROGLUTAMYL-PEPTIDASE I"/>
    <property type="match status" value="1"/>
</dbReference>
<dbReference type="GO" id="GO:0008234">
    <property type="term" value="F:cysteine-type peptidase activity"/>
    <property type="evidence" value="ECO:0007669"/>
    <property type="project" value="UniProtKB-KW"/>
</dbReference>
<keyword evidence="4" id="KW-0788">Thiol protease</keyword>
<evidence type="ECO:0000256" key="5">
    <source>
        <dbReference type="SAM" id="MobiDB-lite"/>
    </source>
</evidence>
<feature type="compositionally biased region" description="Basic and acidic residues" evidence="5">
    <location>
        <begin position="277"/>
        <end position="291"/>
    </location>
</feature>
<dbReference type="InterPro" id="IPR016125">
    <property type="entry name" value="Peptidase_C15-like"/>
</dbReference>
<dbReference type="Proteomes" id="UP001176521">
    <property type="component" value="Unassembled WGS sequence"/>
</dbReference>
<evidence type="ECO:0000256" key="1">
    <source>
        <dbReference type="ARBA" id="ARBA00006641"/>
    </source>
</evidence>
<comment type="similarity">
    <text evidence="1">Belongs to the peptidase C15 family.</text>
</comment>
<organism evidence="6 7">
    <name type="scientific">Tilletia horrida</name>
    <dbReference type="NCBI Taxonomy" id="155126"/>
    <lineage>
        <taxon>Eukaryota</taxon>
        <taxon>Fungi</taxon>
        <taxon>Dikarya</taxon>
        <taxon>Basidiomycota</taxon>
        <taxon>Ustilaginomycotina</taxon>
        <taxon>Exobasidiomycetes</taxon>
        <taxon>Tilletiales</taxon>
        <taxon>Tilletiaceae</taxon>
        <taxon>Tilletia</taxon>
    </lineage>
</organism>
<keyword evidence="2" id="KW-0645">Protease</keyword>
<keyword evidence="7" id="KW-1185">Reference proteome</keyword>
<feature type="compositionally biased region" description="Low complexity" evidence="5">
    <location>
        <begin position="176"/>
        <end position="201"/>
    </location>
</feature>
<sequence length="469" mass="51848">MSLPTVSSKNINVLVTGLGPFGQWRHNAGWSAICPLHDTYLDPWSPPLSTQDAAGPSTDASTDDLPRIHIQTLQIPMHYPAVLDLIPRLHGHEPLSPYASPWLDPKGAQDRFAGDGRPYPAGYSVRHPVDGWDVILHVGVGKAGKMTIETTARKAGYKGRDTDGNFPPPLPQGSERTSPSAGSSSVSSSASRSSSVTSSVRMSDRQRSLWSVSSDGSAQSRTTVGSASPELGSTPSRSEPTPLFLSPAPSQGSDRQLRQRKMPTWLRANHKLALPRVGDKADLEQQRRPPDDVEEDLTETQRARKRLRSYKKFLERHPRGMAFERPFLEKRPAGGFDEGYEEFAEVEEADVDTDLLVEWLRQMSYQNVFESRDGGGWLCEFILYCSLCESRRPNPFLGQASQAIDGSTWGEQAAQGAKVLFIHCPPVGEPLSVKQIRAAVRATVWWVCTRDLTRGTTILDALQRRILMR</sequence>
<evidence type="ECO:0000256" key="2">
    <source>
        <dbReference type="ARBA" id="ARBA00022670"/>
    </source>
</evidence>
<dbReference type="EMBL" id="JAPDMQ010000104">
    <property type="protein sequence ID" value="KAK0535036.1"/>
    <property type="molecule type" value="Genomic_DNA"/>
</dbReference>
<gene>
    <name evidence="6" type="ORF">OC842_002440</name>
</gene>
<dbReference type="InterPro" id="IPR036440">
    <property type="entry name" value="Peptidase_C15-like_sf"/>
</dbReference>
<accession>A0AAN6GHY5</accession>
<proteinExistence type="inferred from homology"/>
<dbReference type="PANTHER" id="PTHR23402">
    <property type="entry name" value="PROTEASE FAMILY C15 PYROGLUTAMYL-PEPTIDASE I-RELATED"/>
    <property type="match status" value="1"/>
</dbReference>
<reference evidence="6" key="1">
    <citation type="journal article" date="2023" name="PhytoFront">
        <title>Draft Genome Resources of Seven Strains of Tilletia horrida, Causal Agent of Kernel Smut of Rice.</title>
        <authorList>
            <person name="Khanal S."/>
            <person name="Antony Babu S."/>
            <person name="Zhou X.G."/>
        </authorList>
    </citation>
    <scope>NUCLEOTIDE SEQUENCE</scope>
    <source>
        <strain evidence="6">TX3</strain>
    </source>
</reference>
<feature type="region of interest" description="Disordered" evidence="5">
    <location>
        <begin position="152"/>
        <end position="300"/>
    </location>
</feature>
<dbReference type="GO" id="GO:0006508">
    <property type="term" value="P:proteolysis"/>
    <property type="evidence" value="ECO:0007669"/>
    <property type="project" value="UniProtKB-KW"/>
</dbReference>
<protein>
    <submittedName>
        <fullName evidence="6">Uncharacterized protein</fullName>
    </submittedName>
</protein>
<evidence type="ECO:0000256" key="3">
    <source>
        <dbReference type="ARBA" id="ARBA00022801"/>
    </source>
</evidence>
<dbReference type="SUPFAM" id="SSF53182">
    <property type="entry name" value="Pyrrolidone carboxyl peptidase (pyroglutamate aminopeptidase)"/>
    <property type="match status" value="2"/>
</dbReference>
<evidence type="ECO:0000313" key="7">
    <source>
        <dbReference type="Proteomes" id="UP001176521"/>
    </source>
</evidence>
<comment type="caution">
    <text evidence="6">The sequence shown here is derived from an EMBL/GenBank/DDBJ whole genome shotgun (WGS) entry which is preliminary data.</text>
</comment>
<evidence type="ECO:0000256" key="4">
    <source>
        <dbReference type="ARBA" id="ARBA00022807"/>
    </source>
</evidence>
<evidence type="ECO:0000313" key="6">
    <source>
        <dbReference type="EMBL" id="KAK0535036.1"/>
    </source>
</evidence>
<keyword evidence="3" id="KW-0378">Hydrolase</keyword>